<protein>
    <recommendedName>
        <fullName evidence="3">Transposase</fullName>
    </recommendedName>
</protein>
<accession>A0A248VML6</accession>
<gene>
    <name evidence="1" type="ORF">CJU94_19345</name>
</gene>
<reference evidence="1 2" key="1">
    <citation type="submission" date="2017-08" db="EMBL/GenBank/DDBJ databases">
        <title>Identification and genetic characteristics of simultaneous BTEX- and naphthalene-degrading Paraburkholderia sp. BN5 isolated from petroleum-contaminated soil.</title>
        <authorList>
            <person name="Lee Y."/>
            <person name="Jeon C.O."/>
        </authorList>
    </citation>
    <scope>NUCLEOTIDE SEQUENCE [LARGE SCALE GENOMIC DNA]</scope>
    <source>
        <strain evidence="1 2">BN5</strain>
    </source>
</reference>
<dbReference type="KEGG" id="parb:CJU94_19345"/>
<dbReference type="Pfam" id="PF13384">
    <property type="entry name" value="HTH_23"/>
    <property type="match status" value="1"/>
</dbReference>
<evidence type="ECO:0008006" key="3">
    <source>
        <dbReference type="Google" id="ProtNLM"/>
    </source>
</evidence>
<dbReference type="InterPro" id="IPR009057">
    <property type="entry name" value="Homeodomain-like_sf"/>
</dbReference>
<name>A0A248VML6_9BURK</name>
<organism evidence="1 2">
    <name type="scientific">Paraburkholderia aromaticivorans</name>
    <dbReference type="NCBI Taxonomy" id="2026199"/>
    <lineage>
        <taxon>Bacteria</taxon>
        <taxon>Pseudomonadati</taxon>
        <taxon>Pseudomonadota</taxon>
        <taxon>Betaproteobacteria</taxon>
        <taxon>Burkholderiales</taxon>
        <taxon>Burkholderiaceae</taxon>
        <taxon>Paraburkholderia</taxon>
    </lineage>
</organism>
<dbReference type="AlphaFoldDB" id="A0A248VML6"/>
<dbReference type="SUPFAM" id="SSF46689">
    <property type="entry name" value="Homeodomain-like"/>
    <property type="match status" value="2"/>
</dbReference>
<evidence type="ECO:0000313" key="1">
    <source>
        <dbReference type="EMBL" id="ASW00113.1"/>
    </source>
</evidence>
<sequence>MKLLLNGVGVCEVSREAQLSRPTVSKYKNLVERGGPEALAPLPIHGPGPRLDDASQSWLVSAIKHSPSLHGYPGPTWTTSQLREVIFRRLGIRFSASHVGYLVRSYGLAYRLGYSSSSKASPGTAKKSPAGIYAARRTRAAKMLLHGSSVEHVAKTLGIGVPTVRKYRSMVNAGGVDAVDELKPSGKQAALSAGDLDWLRDKLEDKPTAHGYETELWRTGDVKRLIMEKFGIYHSDGYIRTIVGKLGLEHRIRPPKPRTEKKRLTINDEVLAWVAATLKESPRAHGIDADHWTNARLRIAIRQRVGVDYTRGYILKIAMRAGVADLLTARRS</sequence>
<dbReference type="EMBL" id="CP022989">
    <property type="protein sequence ID" value="ASW00113.1"/>
    <property type="molecule type" value="Genomic_DNA"/>
</dbReference>
<dbReference type="Proteomes" id="UP000215158">
    <property type="component" value="Chromosome 1"/>
</dbReference>
<proteinExistence type="predicted"/>
<evidence type="ECO:0000313" key="2">
    <source>
        <dbReference type="Proteomes" id="UP000215158"/>
    </source>
</evidence>
<keyword evidence="2" id="KW-1185">Reference proteome</keyword>